<evidence type="ECO:0000256" key="1">
    <source>
        <dbReference type="SAM" id="MobiDB-lite"/>
    </source>
</evidence>
<gene>
    <name evidence="2" type="ORF">LX15_004004</name>
</gene>
<organism evidence="2 3">
    <name type="scientific">Streptoalloteichus tenebrarius (strain ATCC 17920 / DSM 40477 / JCM 4838 / CBS 697.72 / NBRC 16177 / NCIMB 11028 / NRRL B-12390 / A12253. 1 / ISP 5477)</name>
    <name type="common">Streptomyces tenebrarius</name>
    <dbReference type="NCBI Taxonomy" id="1933"/>
    <lineage>
        <taxon>Bacteria</taxon>
        <taxon>Bacillati</taxon>
        <taxon>Actinomycetota</taxon>
        <taxon>Actinomycetes</taxon>
        <taxon>Pseudonocardiales</taxon>
        <taxon>Pseudonocardiaceae</taxon>
        <taxon>Streptoalloteichus</taxon>
    </lineage>
</organism>
<proteinExistence type="predicted"/>
<reference evidence="2 3" key="1">
    <citation type="submission" date="2022-06" db="EMBL/GenBank/DDBJ databases">
        <title>Genomic Encyclopedia of Archaeal and Bacterial Type Strains, Phase II (KMG-II): from individual species to whole genera.</title>
        <authorList>
            <person name="Goeker M."/>
        </authorList>
    </citation>
    <scope>NUCLEOTIDE SEQUENCE [LARGE SCALE GENOMIC DNA]</scope>
    <source>
        <strain evidence="2 3">DSM 40477</strain>
    </source>
</reference>
<feature type="region of interest" description="Disordered" evidence="1">
    <location>
        <begin position="30"/>
        <end position="54"/>
    </location>
</feature>
<sequence>MRVEVKRAEEKVTVTQLRLEDGRHVPLASASNGEVFETEPPFPIRFDPADLLEP</sequence>
<protein>
    <submittedName>
        <fullName evidence="2">Uncharacterized protein</fullName>
    </submittedName>
</protein>
<evidence type="ECO:0000313" key="2">
    <source>
        <dbReference type="EMBL" id="MCP2260291.1"/>
    </source>
</evidence>
<keyword evidence="3" id="KW-1185">Reference proteome</keyword>
<evidence type="ECO:0000313" key="3">
    <source>
        <dbReference type="Proteomes" id="UP001205311"/>
    </source>
</evidence>
<accession>A0ABT1HXN3</accession>
<dbReference type="EMBL" id="JAMTCP010000025">
    <property type="protein sequence ID" value="MCP2260291.1"/>
    <property type="molecule type" value="Genomic_DNA"/>
</dbReference>
<name>A0ABT1HXN3_STRSD</name>
<comment type="caution">
    <text evidence="2">The sequence shown here is derived from an EMBL/GenBank/DDBJ whole genome shotgun (WGS) entry which is preliminary data.</text>
</comment>
<dbReference type="Proteomes" id="UP001205311">
    <property type="component" value="Unassembled WGS sequence"/>
</dbReference>
<dbReference type="RefSeq" id="WP_253671147.1">
    <property type="nucleotide sequence ID" value="NZ_JAMTCP010000025.1"/>
</dbReference>